<reference evidence="4 5" key="1">
    <citation type="submission" date="2018-03" db="EMBL/GenBank/DDBJ databases">
        <title>Bioinformatic expansion and discovery of thiopeptide antibiotics.</title>
        <authorList>
            <person name="Schwalen C.J."/>
            <person name="Hudson G.A."/>
            <person name="Mitchell D.A."/>
        </authorList>
    </citation>
    <scope>NUCLEOTIDE SEQUENCE [LARGE SCALE GENOMIC DNA]</scope>
    <source>
        <strain evidence="4 5">ATCC 21389</strain>
    </source>
</reference>
<organism evidence="4 5">
    <name type="scientific">Streptomyces tateyamensis</name>
    <dbReference type="NCBI Taxonomy" id="565073"/>
    <lineage>
        <taxon>Bacteria</taxon>
        <taxon>Bacillati</taxon>
        <taxon>Actinomycetota</taxon>
        <taxon>Actinomycetes</taxon>
        <taxon>Kitasatosporales</taxon>
        <taxon>Streptomycetaceae</taxon>
        <taxon>Streptomyces</taxon>
    </lineage>
</organism>
<dbReference type="GO" id="GO:0005829">
    <property type="term" value="C:cytosol"/>
    <property type="evidence" value="ECO:0007669"/>
    <property type="project" value="TreeGrafter"/>
</dbReference>
<feature type="domain" description="AMP-dependent synthetase/ligase" evidence="3">
    <location>
        <begin position="3"/>
        <end position="99"/>
    </location>
</feature>
<gene>
    <name evidence="4" type="ORF">C7C46_33085</name>
</gene>
<keyword evidence="5" id="KW-1185">Reference proteome</keyword>
<dbReference type="PANTHER" id="PTHR45527:SF14">
    <property type="entry name" value="PLIPASTATIN SYNTHASE SUBUNIT B"/>
    <property type="match status" value="1"/>
</dbReference>
<dbReference type="InterPro" id="IPR000873">
    <property type="entry name" value="AMP-dep_synth/lig_dom"/>
</dbReference>
<sequence length="157" mass="16746">LAVRAVVFGGEKLEIGDLGVWAGLEHLALVNMYGITETTVHVTYHRITDADLANPTVSPIGTPMPDLGIHLLDAAGELVPVGVVGEIHVSGPGLARGYLGRPDLTAERFVPNPYGAPGSRLYRSGDLARRRPDGTLESVGRADDQVKIRGYRIELGE</sequence>
<dbReference type="EMBL" id="PYBW01000243">
    <property type="protein sequence ID" value="PYC63857.1"/>
    <property type="molecule type" value="Genomic_DNA"/>
</dbReference>
<dbReference type="GO" id="GO:0044550">
    <property type="term" value="P:secondary metabolite biosynthetic process"/>
    <property type="evidence" value="ECO:0007669"/>
    <property type="project" value="TreeGrafter"/>
</dbReference>
<dbReference type="SUPFAM" id="SSF56801">
    <property type="entry name" value="Acetyl-CoA synthetase-like"/>
    <property type="match status" value="1"/>
</dbReference>
<dbReference type="PANTHER" id="PTHR45527">
    <property type="entry name" value="NONRIBOSOMAL PEPTIDE SYNTHETASE"/>
    <property type="match status" value="1"/>
</dbReference>
<name>A0A2V4MS91_9ACTN</name>
<dbReference type="AlphaFoldDB" id="A0A2V4MS91"/>
<evidence type="ECO:0000256" key="1">
    <source>
        <dbReference type="ARBA" id="ARBA00022450"/>
    </source>
</evidence>
<dbReference type="GO" id="GO:0043041">
    <property type="term" value="P:amino acid activation for nonribosomal peptide biosynthetic process"/>
    <property type="evidence" value="ECO:0007669"/>
    <property type="project" value="TreeGrafter"/>
</dbReference>
<keyword evidence="2" id="KW-0597">Phosphoprotein</keyword>
<dbReference type="Pfam" id="PF00501">
    <property type="entry name" value="AMP-binding"/>
    <property type="match status" value="1"/>
</dbReference>
<comment type="caution">
    <text evidence="4">The sequence shown here is derived from an EMBL/GenBank/DDBJ whole genome shotgun (WGS) entry which is preliminary data.</text>
</comment>
<protein>
    <recommendedName>
        <fullName evidence="3">AMP-dependent synthetase/ligase domain-containing protein</fullName>
    </recommendedName>
</protein>
<accession>A0A2V4MS91</accession>
<feature type="non-terminal residue" evidence="4">
    <location>
        <position position="157"/>
    </location>
</feature>
<dbReference type="RefSeq" id="WP_146259321.1">
    <property type="nucleotide sequence ID" value="NZ_PYBW01000243.1"/>
</dbReference>
<proteinExistence type="predicted"/>
<evidence type="ECO:0000313" key="4">
    <source>
        <dbReference type="EMBL" id="PYC63857.1"/>
    </source>
</evidence>
<evidence type="ECO:0000259" key="3">
    <source>
        <dbReference type="Pfam" id="PF00501"/>
    </source>
</evidence>
<dbReference type="InterPro" id="IPR042099">
    <property type="entry name" value="ANL_N_sf"/>
</dbReference>
<dbReference type="GO" id="GO:0031177">
    <property type="term" value="F:phosphopantetheine binding"/>
    <property type="evidence" value="ECO:0007669"/>
    <property type="project" value="TreeGrafter"/>
</dbReference>
<feature type="non-terminal residue" evidence="4">
    <location>
        <position position="1"/>
    </location>
</feature>
<dbReference type="OrthoDB" id="2472181at2"/>
<keyword evidence="1" id="KW-0596">Phosphopantetheine</keyword>
<dbReference type="FunFam" id="2.30.38.10:FF:000001">
    <property type="entry name" value="Non-ribosomal peptide synthetase PvdI"/>
    <property type="match status" value="1"/>
</dbReference>
<dbReference type="Proteomes" id="UP000248039">
    <property type="component" value="Unassembled WGS sequence"/>
</dbReference>
<evidence type="ECO:0000256" key="2">
    <source>
        <dbReference type="ARBA" id="ARBA00022553"/>
    </source>
</evidence>
<dbReference type="Gene3D" id="3.40.50.12780">
    <property type="entry name" value="N-terminal domain of ligase-like"/>
    <property type="match status" value="1"/>
</dbReference>
<evidence type="ECO:0000313" key="5">
    <source>
        <dbReference type="Proteomes" id="UP000248039"/>
    </source>
</evidence>